<organism evidence="3 4">
    <name type="scientific">Pedobacter cryoconitis</name>
    <dbReference type="NCBI Taxonomy" id="188932"/>
    <lineage>
        <taxon>Bacteria</taxon>
        <taxon>Pseudomonadati</taxon>
        <taxon>Bacteroidota</taxon>
        <taxon>Sphingobacteriia</taxon>
        <taxon>Sphingobacteriales</taxon>
        <taxon>Sphingobacteriaceae</taxon>
        <taxon>Pedobacter</taxon>
    </lineage>
</organism>
<dbReference type="PRINTS" id="PR00081">
    <property type="entry name" value="GDHRDH"/>
</dbReference>
<dbReference type="Gene3D" id="3.40.50.720">
    <property type="entry name" value="NAD(P)-binding Rossmann-like Domain"/>
    <property type="match status" value="1"/>
</dbReference>
<evidence type="ECO:0000256" key="2">
    <source>
        <dbReference type="ARBA" id="ARBA00023002"/>
    </source>
</evidence>
<gene>
    <name evidence="3" type="ORF">AY601_4555</name>
</gene>
<sequence length="245" mass="26318">MFSLRGKTFLVTGASSGIGQQIAISISNHGGRVIAAGRDMNRIQETLSLLEGEGHSYHLFDLSDYKDITEFISKSEKFDGVVFNAGVIDYTPVKFINEAKMFKVFDVNFKGSVFLSQQLIKNKLINKMGSLVFISSISSKLGVPGTALYASSKAALTAYAKVVASELANQKIRANSISPGIIVTPMTEKAAEAVTDSSVKEAEKDYPLGYGTPLDVAGLVIYLLSDASRWMTGSDLILDGGLTLK</sequence>
<dbReference type="OrthoDB" id="9803333at2"/>
<protein>
    <recommendedName>
        <fullName evidence="5">NAD(P)-dependent dehydrogenase (Short-subunit alcohol dehydrogenase family)</fullName>
    </recommendedName>
</protein>
<dbReference type="SUPFAM" id="SSF51735">
    <property type="entry name" value="NAD(P)-binding Rossmann-fold domains"/>
    <property type="match status" value="1"/>
</dbReference>
<evidence type="ECO:0008006" key="5">
    <source>
        <dbReference type="Google" id="ProtNLM"/>
    </source>
</evidence>
<comment type="similarity">
    <text evidence="1">Belongs to the short-chain dehydrogenases/reductases (SDR) family.</text>
</comment>
<dbReference type="PRINTS" id="PR00080">
    <property type="entry name" value="SDRFAMILY"/>
</dbReference>
<dbReference type="InterPro" id="IPR020904">
    <property type="entry name" value="Sc_DH/Rdtase_CS"/>
</dbReference>
<dbReference type="PANTHER" id="PTHR43477">
    <property type="entry name" value="DIHYDROANTICAPSIN 7-DEHYDROGENASE"/>
    <property type="match status" value="1"/>
</dbReference>
<dbReference type="KEGG" id="pcm:AY601_4555"/>
<dbReference type="InterPro" id="IPR002347">
    <property type="entry name" value="SDR_fam"/>
</dbReference>
<evidence type="ECO:0000256" key="1">
    <source>
        <dbReference type="ARBA" id="ARBA00006484"/>
    </source>
</evidence>
<reference evidence="3 4" key="1">
    <citation type="submission" date="2016-03" db="EMBL/GenBank/DDBJ databases">
        <title>Complete genome sequence of Pedobacter cryoconitis PAMC 27485.</title>
        <authorList>
            <person name="Lee J."/>
            <person name="Kim O.-S."/>
        </authorList>
    </citation>
    <scope>NUCLEOTIDE SEQUENCE [LARGE SCALE GENOMIC DNA]</scope>
    <source>
        <strain evidence="3 4">PAMC 27485</strain>
    </source>
</reference>
<evidence type="ECO:0000313" key="3">
    <source>
        <dbReference type="EMBL" id="AMQ01393.1"/>
    </source>
</evidence>
<evidence type="ECO:0000313" key="4">
    <source>
        <dbReference type="Proteomes" id="UP000071561"/>
    </source>
</evidence>
<name>A0A127VJB3_9SPHI</name>
<dbReference type="PANTHER" id="PTHR43477:SF1">
    <property type="entry name" value="DIHYDROANTICAPSIN 7-DEHYDROGENASE"/>
    <property type="match status" value="1"/>
</dbReference>
<dbReference type="PATRIC" id="fig|188932.3.peg.4723"/>
<dbReference type="FunFam" id="3.40.50.720:FF:000084">
    <property type="entry name" value="Short-chain dehydrogenase reductase"/>
    <property type="match status" value="1"/>
</dbReference>
<dbReference type="Proteomes" id="UP000071561">
    <property type="component" value="Chromosome"/>
</dbReference>
<accession>A0A127VJB3</accession>
<keyword evidence="2" id="KW-0560">Oxidoreductase</keyword>
<keyword evidence="4" id="KW-1185">Reference proteome</keyword>
<dbReference type="RefSeq" id="WP_068405463.1">
    <property type="nucleotide sequence ID" value="NZ_CP014504.1"/>
</dbReference>
<dbReference type="GO" id="GO:0016491">
    <property type="term" value="F:oxidoreductase activity"/>
    <property type="evidence" value="ECO:0007669"/>
    <property type="project" value="UniProtKB-KW"/>
</dbReference>
<dbReference type="InterPro" id="IPR036291">
    <property type="entry name" value="NAD(P)-bd_dom_sf"/>
</dbReference>
<dbReference type="InterPro" id="IPR051122">
    <property type="entry name" value="SDR_DHRS6-like"/>
</dbReference>
<dbReference type="Pfam" id="PF13561">
    <property type="entry name" value="adh_short_C2"/>
    <property type="match status" value="1"/>
</dbReference>
<dbReference type="PROSITE" id="PS00061">
    <property type="entry name" value="ADH_SHORT"/>
    <property type="match status" value="1"/>
</dbReference>
<proteinExistence type="inferred from homology"/>
<dbReference type="EMBL" id="CP014504">
    <property type="protein sequence ID" value="AMQ01393.1"/>
    <property type="molecule type" value="Genomic_DNA"/>
</dbReference>
<dbReference type="CDD" id="cd05233">
    <property type="entry name" value="SDR_c"/>
    <property type="match status" value="1"/>
</dbReference>
<dbReference type="AlphaFoldDB" id="A0A127VJB3"/>